<dbReference type="InterPro" id="IPR017972">
    <property type="entry name" value="Cyt_P450_CS"/>
</dbReference>
<accession>A0A137PH02</accession>
<keyword evidence="5" id="KW-0560">Oxidoreductase</keyword>
<evidence type="ECO:0000256" key="4">
    <source>
        <dbReference type="PIRSR" id="PIRSR602401-1"/>
    </source>
</evidence>
<dbReference type="PRINTS" id="PR00463">
    <property type="entry name" value="EP450I"/>
</dbReference>
<evidence type="ECO:0000256" key="5">
    <source>
        <dbReference type="RuleBase" id="RU000461"/>
    </source>
</evidence>
<keyword evidence="5" id="KW-0503">Monooxygenase</keyword>
<protein>
    <submittedName>
        <fullName evidence="6">Cytochrome P450</fullName>
    </submittedName>
</protein>
<dbReference type="OrthoDB" id="3945418at2759"/>
<keyword evidence="7" id="KW-1185">Reference proteome</keyword>
<evidence type="ECO:0000313" key="7">
    <source>
        <dbReference type="Proteomes" id="UP000070444"/>
    </source>
</evidence>
<evidence type="ECO:0000256" key="2">
    <source>
        <dbReference type="ARBA" id="ARBA00022723"/>
    </source>
</evidence>
<sequence length="316" mass="35243">MISPAFNWKSVLQLEPQISLHVVDNTIAAINEYLAIGSTQVDVYELFHKSIADAISDLGLKLTIPGINFLKSRHRPIINQSIVEELKECKAGKYRKDILQTLVDAKDTETNSTFTDQEIIEEASILIFAGMETTAVALIWTLYLLEELINTFPDKSAKISYDMSKNLPYSTAVIHGSLRIKSPIGLLLPRAVPEEGITLCGHYLPEGVSLFNYYSSSASGIHLSERNFQDPESFTPERWSCSDADELKDMLFAFSLGTRGCVGMNLAWLEMYISLANVTRQFDFTIPEGTELTGFGLLVLKGKEEKPILNIIPRSN</sequence>
<evidence type="ECO:0000256" key="1">
    <source>
        <dbReference type="ARBA" id="ARBA00001971"/>
    </source>
</evidence>
<dbReference type="InterPro" id="IPR002401">
    <property type="entry name" value="Cyt_P450_E_grp-I"/>
</dbReference>
<dbReference type="Gene3D" id="1.10.630.10">
    <property type="entry name" value="Cytochrome P450"/>
    <property type="match status" value="1"/>
</dbReference>
<feature type="binding site" description="axial binding residue" evidence="4">
    <location>
        <position position="261"/>
    </location>
    <ligand>
        <name>heme</name>
        <dbReference type="ChEBI" id="CHEBI:30413"/>
    </ligand>
    <ligandPart>
        <name>Fe</name>
        <dbReference type="ChEBI" id="CHEBI:18248"/>
    </ligandPart>
</feature>
<organism evidence="6 7">
    <name type="scientific">Conidiobolus coronatus (strain ATCC 28846 / CBS 209.66 / NRRL 28638)</name>
    <name type="common">Delacroixia coronata</name>
    <dbReference type="NCBI Taxonomy" id="796925"/>
    <lineage>
        <taxon>Eukaryota</taxon>
        <taxon>Fungi</taxon>
        <taxon>Fungi incertae sedis</taxon>
        <taxon>Zoopagomycota</taxon>
        <taxon>Entomophthoromycotina</taxon>
        <taxon>Entomophthoromycetes</taxon>
        <taxon>Entomophthorales</taxon>
        <taxon>Ancylistaceae</taxon>
        <taxon>Conidiobolus</taxon>
    </lineage>
</organism>
<gene>
    <name evidence="6" type="ORF">CONCODRAFT_2643</name>
</gene>
<dbReference type="SUPFAM" id="SSF48264">
    <property type="entry name" value="Cytochrome P450"/>
    <property type="match status" value="1"/>
</dbReference>
<comment type="cofactor">
    <cofactor evidence="1 4">
        <name>heme</name>
        <dbReference type="ChEBI" id="CHEBI:30413"/>
    </cofactor>
</comment>
<dbReference type="InterPro" id="IPR036396">
    <property type="entry name" value="Cyt_P450_sf"/>
</dbReference>
<dbReference type="OMA" id="MDCEDEG"/>
<dbReference type="Pfam" id="PF00067">
    <property type="entry name" value="p450"/>
    <property type="match status" value="1"/>
</dbReference>
<dbReference type="STRING" id="796925.A0A137PH02"/>
<dbReference type="PANTHER" id="PTHR24305:SF231">
    <property type="entry name" value="P450, PUTATIVE (EUROFUNG)-RELATED"/>
    <property type="match status" value="1"/>
</dbReference>
<proteinExistence type="inferred from homology"/>
<dbReference type="PRINTS" id="PR00385">
    <property type="entry name" value="P450"/>
</dbReference>
<dbReference type="GO" id="GO:0016705">
    <property type="term" value="F:oxidoreductase activity, acting on paired donors, with incorporation or reduction of molecular oxygen"/>
    <property type="evidence" value="ECO:0007669"/>
    <property type="project" value="InterPro"/>
</dbReference>
<dbReference type="AlphaFoldDB" id="A0A137PH02"/>
<evidence type="ECO:0000256" key="3">
    <source>
        <dbReference type="ARBA" id="ARBA00023004"/>
    </source>
</evidence>
<dbReference type="GO" id="GO:0004497">
    <property type="term" value="F:monooxygenase activity"/>
    <property type="evidence" value="ECO:0007669"/>
    <property type="project" value="UniProtKB-KW"/>
</dbReference>
<keyword evidence="4 5" id="KW-0349">Heme</keyword>
<keyword evidence="3 4" id="KW-0408">Iron</keyword>
<name>A0A137PH02_CONC2</name>
<dbReference type="PROSITE" id="PS00086">
    <property type="entry name" value="CYTOCHROME_P450"/>
    <property type="match status" value="1"/>
</dbReference>
<dbReference type="GO" id="GO:0020037">
    <property type="term" value="F:heme binding"/>
    <property type="evidence" value="ECO:0007669"/>
    <property type="project" value="InterPro"/>
</dbReference>
<dbReference type="PANTHER" id="PTHR24305">
    <property type="entry name" value="CYTOCHROME P450"/>
    <property type="match status" value="1"/>
</dbReference>
<dbReference type="EMBL" id="KQ964425">
    <property type="protein sequence ID" value="KXN74268.1"/>
    <property type="molecule type" value="Genomic_DNA"/>
</dbReference>
<keyword evidence="2 4" id="KW-0479">Metal-binding</keyword>
<dbReference type="GO" id="GO:0005506">
    <property type="term" value="F:iron ion binding"/>
    <property type="evidence" value="ECO:0007669"/>
    <property type="project" value="InterPro"/>
</dbReference>
<evidence type="ECO:0000313" key="6">
    <source>
        <dbReference type="EMBL" id="KXN74268.1"/>
    </source>
</evidence>
<comment type="similarity">
    <text evidence="5">Belongs to the cytochrome P450 family.</text>
</comment>
<dbReference type="Proteomes" id="UP000070444">
    <property type="component" value="Unassembled WGS sequence"/>
</dbReference>
<dbReference type="InterPro" id="IPR050121">
    <property type="entry name" value="Cytochrome_P450_monoxygenase"/>
</dbReference>
<reference evidence="6 7" key="1">
    <citation type="journal article" date="2015" name="Genome Biol. Evol.">
        <title>Phylogenomic analyses indicate that early fungi evolved digesting cell walls of algal ancestors of land plants.</title>
        <authorList>
            <person name="Chang Y."/>
            <person name="Wang S."/>
            <person name="Sekimoto S."/>
            <person name="Aerts A.L."/>
            <person name="Choi C."/>
            <person name="Clum A."/>
            <person name="LaButti K.M."/>
            <person name="Lindquist E.A."/>
            <person name="Yee Ngan C."/>
            <person name="Ohm R.A."/>
            <person name="Salamov A.A."/>
            <person name="Grigoriev I.V."/>
            <person name="Spatafora J.W."/>
            <person name="Berbee M.L."/>
        </authorList>
    </citation>
    <scope>NUCLEOTIDE SEQUENCE [LARGE SCALE GENOMIC DNA]</scope>
    <source>
        <strain evidence="6 7">NRRL 28638</strain>
    </source>
</reference>
<dbReference type="InterPro" id="IPR001128">
    <property type="entry name" value="Cyt_P450"/>
</dbReference>